<evidence type="ECO:0000256" key="2">
    <source>
        <dbReference type="ARBA" id="ARBA00022741"/>
    </source>
</evidence>
<dbReference type="InterPro" id="IPR000719">
    <property type="entry name" value="Prot_kinase_dom"/>
</dbReference>
<organism evidence="9 10">
    <name type="scientific">Lineolata rhizophorae</name>
    <dbReference type="NCBI Taxonomy" id="578093"/>
    <lineage>
        <taxon>Eukaryota</taxon>
        <taxon>Fungi</taxon>
        <taxon>Dikarya</taxon>
        <taxon>Ascomycota</taxon>
        <taxon>Pezizomycotina</taxon>
        <taxon>Dothideomycetes</taxon>
        <taxon>Dothideomycetes incertae sedis</taxon>
        <taxon>Lineolatales</taxon>
        <taxon>Lineolataceae</taxon>
        <taxon>Lineolata</taxon>
    </lineage>
</organism>
<dbReference type="InterPro" id="IPR055129">
    <property type="entry name" value="YEATS_dom"/>
</dbReference>
<dbReference type="PROSITE" id="PS50011">
    <property type="entry name" value="PROTEIN_KINASE_DOM"/>
    <property type="match status" value="1"/>
</dbReference>
<evidence type="ECO:0000256" key="1">
    <source>
        <dbReference type="ARBA" id="ARBA00022679"/>
    </source>
</evidence>
<comment type="subcellular location">
    <subcellularLocation>
        <location evidence="6">Nucleus</location>
    </subcellularLocation>
</comment>
<dbReference type="InterPro" id="IPR011009">
    <property type="entry name" value="Kinase-like_dom_sf"/>
</dbReference>
<dbReference type="PANTHER" id="PTHR11042:SF190">
    <property type="entry name" value="MITOSIS INHIBITOR PROTEIN KINASE MIK1"/>
    <property type="match status" value="1"/>
</dbReference>
<feature type="domain" description="Protein kinase" evidence="7">
    <location>
        <begin position="37"/>
        <end position="343"/>
    </location>
</feature>
<dbReference type="GO" id="GO:0005634">
    <property type="term" value="C:nucleus"/>
    <property type="evidence" value="ECO:0007669"/>
    <property type="project" value="UniProtKB-SubCell"/>
</dbReference>
<keyword evidence="10" id="KW-1185">Reference proteome</keyword>
<evidence type="ECO:0000259" key="7">
    <source>
        <dbReference type="PROSITE" id="PS50011"/>
    </source>
</evidence>
<keyword evidence="6" id="KW-0539">Nucleus</keyword>
<evidence type="ECO:0000313" key="10">
    <source>
        <dbReference type="Proteomes" id="UP000799766"/>
    </source>
</evidence>
<dbReference type="PROSITE" id="PS00108">
    <property type="entry name" value="PROTEIN_KINASE_ST"/>
    <property type="match status" value="1"/>
</dbReference>
<dbReference type="GO" id="GO:0005737">
    <property type="term" value="C:cytoplasm"/>
    <property type="evidence" value="ECO:0007669"/>
    <property type="project" value="TreeGrafter"/>
</dbReference>
<gene>
    <name evidence="9" type="ORF">BDY21DRAFT_353768</name>
</gene>
<comment type="similarity">
    <text evidence="5">Belongs to the protein kinase superfamily. Ser/Thr protein kinase family. GCN2 subfamily.</text>
</comment>
<dbReference type="Pfam" id="PF00069">
    <property type="entry name" value="Pkinase"/>
    <property type="match status" value="1"/>
</dbReference>
<name>A0A6A6NS28_9PEZI</name>
<keyword evidence="1" id="KW-0808">Transferase</keyword>
<dbReference type="InterPro" id="IPR008271">
    <property type="entry name" value="Ser/Thr_kinase_AS"/>
</dbReference>
<dbReference type="SMART" id="SM00220">
    <property type="entry name" value="S_TKc"/>
    <property type="match status" value="1"/>
</dbReference>
<reference evidence="9" key="1">
    <citation type="journal article" date="2020" name="Stud. Mycol.">
        <title>101 Dothideomycetes genomes: a test case for predicting lifestyles and emergence of pathogens.</title>
        <authorList>
            <person name="Haridas S."/>
            <person name="Albert R."/>
            <person name="Binder M."/>
            <person name="Bloem J."/>
            <person name="Labutti K."/>
            <person name="Salamov A."/>
            <person name="Andreopoulos B."/>
            <person name="Baker S."/>
            <person name="Barry K."/>
            <person name="Bills G."/>
            <person name="Bluhm B."/>
            <person name="Cannon C."/>
            <person name="Castanera R."/>
            <person name="Culley D."/>
            <person name="Daum C."/>
            <person name="Ezra D."/>
            <person name="Gonzalez J."/>
            <person name="Henrissat B."/>
            <person name="Kuo A."/>
            <person name="Liang C."/>
            <person name="Lipzen A."/>
            <person name="Lutzoni F."/>
            <person name="Magnuson J."/>
            <person name="Mondo S."/>
            <person name="Nolan M."/>
            <person name="Ohm R."/>
            <person name="Pangilinan J."/>
            <person name="Park H.-J."/>
            <person name="Ramirez L."/>
            <person name="Alfaro M."/>
            <person name="Sun H."/>
            <person name="Tritt A."/>
            <person name="Yoshinaga Y."/>
            <person name="Zwiers L.-H."/>
            <person name="Turgeon B."/>
            <person name="Goodwin S."/>
            <person name="Spatafora J."/>
            <person name="Crous P."/>
            <person name="Grigoriev I."/>
        </authorList>
    </citation>
    <scope>NUCLEOTIDE SEQUENCE</scope>
    <source>
        <strain evidence="9">ATCC 16933</strain>
    </source>
</reference>
<dbReference type="GO" id="GO:0004672">
    <property type="term" value="F:protein kinase activity"/>
    <property type="evidence" value="ECO:0007669"/>
    <property type="project" value="InterPro"/>
</dbReference>
<feature type="domain" description="YEATS" evidence="8">
    <location>
        <begin position="366"/>
        <end position="503"/>
    </location>
</feature>
<protein>
    <submittedName>
        <fullName evidence="9">Kinase-like domain-containing protein</fullName>
    </submittedName>
</protein>
<dbReference type="EMBL" id="MU001692">
    <property type="protein sequence ID" value="KAF2454368.1"/>
    <property type="molecule type" value="Genomic_DNA"/>
</dbReference>
<evidence type="ECO:0000313" key="9">
    <source>
        <dbReference type="EMBL" id="KAF2454368.1"/>
    </source>
</evidence>
<keyword evidence="2" id="KW-0547">Nucleotide-binding</keyword>
<dbReference type="InterPro" id="IPR050339">
    <property type="entry name" value="CC_SR_Kinase"/>
</dbReference>
<evidence type="ECO:0000256" key="4">
    <source>
        <dbReference type="ARBA" id="ARBA00022840"/>
    </source>
</evidence>
<dbReference type="PANTHER" id="PTHR11042">
    <property type="entry name" value="EUKARYOTIC TRANSLATION INITIATION FACTOR 2-ALPHA KINASE EIF2-ALPHA KINASE -RELATED"/>
    <property type="match status" value="1"/>
</dbReference>
<evidence type="ECO:0000259" key="8">
    <source>
        <dbReference type="PROSITE" id="PS51037"/>
    </source>
</evidence>
<keyword evidence="4" id="KW-0067">ATP-binding</keyword>
<evidence type="ECO:0000256" key="6">
    <source>
        <dbReference type="PROSITE-ProRule" id="PRU00376"/>
    </source>
</evidence>
<accession>A0A6A6NS28</accession>
<sequence length="503" mass="56682">MTSTNSSFEPTSGISSWDWANRGTSHVTFSKHERVPLVEGRNLGHGVNGPVYETQVKGVRLAWKRKFCRRKIGGDELKEIEIIKKLSHIHAIRLAGSYTHGPYLGLLLYPVAQCDLATFLEDVDFLSRLSKGLIEKPSSDDIAEHSFRCCQISNTDPALTHLNLVVDCAKSRLWRILGCTASAVDYLHQNRIRHKDLKPLNILLSQDDGLWVTDFGHSVDVSNFSDSATSGGELGTLKYCAPEVAAYERSGRSADMFSLGCIFFEITALSCLDLRAQRGLRSRKDGSFHNNLDAIFEVFETFGSSPLDHLPMALARMMLSKNPESRPSSSEVCQIIHFLSSFFVFEPDVFQGFGCVHGLHRPTPNEKKSTVQEITIFIGNTSHEDHREFVVRYGEKRYKQPSVFFVEISSPDLIESVIFFQHSSSDEGVIVFPKPPFARRAKLWGTYTEAVVLVLKQGFWWDSQQASWIPGQDGGFRSILPLTWELQLHSPMESEMRQERICS</sequence>
<dbReference type="AlphaFoldDB" id="A0A6A6NS28"/>
<dbReference type="Gene3D" id="1.10.510.10">
    <property type="entry name" value="Transferase(Phosphotransferase) domain 1"/>
    <property type="match status" value="1"/>
</dbReference>
<dbReference type="Proteomes" id="UP000799766">
    <property type="component" value="Unassembled WGS sequence"/>
</dbReference>
<dbReference type="GO" id="GO:0110031">
    <property type="term" value="P:negative regulation of G2/MI transition of meiotic cell cycle"/>
    <property type="evidence" value="ECO:0007669"/>
    <property type="project" value="TreeGrafter"/>
</dbReference>
<evidence type="ECO:0000256" key="3">
    <source>
        <dbReference type="ARBA" id="ARBA00022777"/>
    </source>
</evidence>
<dbReference type="PROSITE" id="PS51037">
    <property type="entry name" value="YEATS"/>
    <property type="match status" value="1"/>
</dbReference>
<evidence type="ECO:0000256" key="5">
    <source>
        <dbReference type="ARBA" id="ARBA00037982"/>
    </source>
</evidence>
<dbReference type="OrthoDB" id="4062651at2759"/>
<dbReference type="CDD" id="cd00180">
    <property type="entry name" value="PKc"/>
    <property type="match status" value="1"/>
</dbReference>
<keyword evidence="3 9" id="KW-0418">Kinase</keyword>
<proteinExistence type="inferred from homology"/>
<dbReference type="GO" id="GO:0005524">
    <property type="term" value="F:ATP binding"/>
    <property type="evidence" value="ECO:0007669"/>
    <property type="project" value="UniProtKB-KW"/>
</dbReference>
<dbReference type="SUPFAM" id="SSF56112">
    <property type="entry name" value="Protein kinase-like (PK-like)"/>
    <property type="match status" value="1"/>
</dbReference>